<evidence type="ECO:0000256" key="1">
    <source>
        <dbReference type="SAM" id="MobiDB-lite"/>
    </source>
</evidence>
<dbReference type="Proteomes" id="UP000240883">
    <property type="component" value="Unassembled WGS sequence"/>
</dbReference>
<organism evidence="2 3">
    <name type="scientific">Corynespora cassiicola Philippines</name>
    <dbReference type="NCBI Taxonomy" id="1448308"/>
    <lineage>
        <taxon>Eukaryota</taxon>
        <taxon>Fungi</taxon>
        <taxon>Dikarya</taxon>
        <taxon>Ascomycota</taxon>
        <taxon>Pezizomycotina</taxon>
        <taxon>Dothideomycetes</taxon>
        <taxon>Pleosporomycetidae</taxon>
        <taxon>Pleosporales</taxon>
        <taxon>Corynesporascaceae</taxon>
        <taxon>Corynespora</taxon>
    </lineage>
</organism>
<accession>A0A2T2PCF7</accession>
<dbReference type="EMBL" id="KZ678128">
    <property type="protein sequence ID" value="PSN75058.1"/>
    <property type="molecule type" value="Genomic_DNA"/>
</dbReference>
<gene>
    <name evidence="2" type="ORF">BS50DRAFT_628297</name>
</gene>
<dbReference type="AlphaFoldDB" id="A0A2T2PCF7"/>
<evidence type="ECO:0000313" key="3">
    <source>
        <dbReference type="Proteomes" id="UP000240883"/>
    </source>
</evidence>
<proteinExistence type="predicted"/>
<feature type="region of interest" description="Disordered" evidence="1">
    <location>
        <begin position="1"/>
        <end position="61"/>
    </location>
</feature>
<name>A0A2T2PCF7_CORCC</name>
<evidence type="ECO:0000313" key="2">
    <source>
        <dbReference type="EMBL" id="PSN75058.1"/>
    </source>
</evidence>
<keyword evidence="3" id="KW-1185">Reference proteome</keyword>
<sequence length="185" mass="20622">MKAAALPEAQDSPELSQKPERHAPRTLETSPEMMVKENWTDHGASPSSTAGSTALQKHARQAQESFRLSHLASPIGQTIEMSNAKQLSRPPNAPWRLQGYMLSLREGGTDIVTLQFLLNFPDRVCHELRQGATAYRVMEDEYGDRGDKLYLLAMAKLVAYNLAFQFQQNLLSDSDDDNDCGSQVQ</sequence>
<reference evidence="2 3" key="1">
    <citation type="journal article" date="2018" name="Front. Microbiol.">
        <title>Genome-Wide Analysis of Corynespora cassiicola Leaf Fall Disease Putative Effectors.</title>
        <authorList>
            <person name="Lopez D."/>
            <person name="Ribeiro S."/>
            <person name="Label P."/>
            <person name="Fumanal B."/>
            <person name="Venisse J.S."/>
            <person name="Kohler A."/>
            <person name="de Oliveira R.R."/>
            <person name="Labutti K."/>
            <person name="Lipzen A."/>
            <person name="Lail K."/>
            <person name="Bauer D."/>
            <person name="Ohm R.A."/>
            <person name="Barry K.W."/>
            <person name="Spatafora J."/>
            <person name="Grigoriev I.V."/>
            <person name="Martin F.M."/>
            <person name="Pujade-Renaud V."/>
        </authorList>
    </citation>
    <scope>NUCLEOTIDE SEQUENCE [LARGE SCALE GENOMIC DNA]</scope>
    <source>
        <strain evidence="2 3">Philippines</strain>
    </source>
</reference>
<protein>
    <submittedName>
        <fullName evidence="2">Uncharacterized protein</fullName>
    </submittedName>
</protein>
<feature type="compositionally biased region" description="Low complexity" evidence="1">
    <location>
        <begin position="43"/>
        <end position="54"/>
    </location>
</feature>